<keyword evidence="3 5" id="KW-0807">Transducer</keyword>
<dbReference type="InterPro" id="IPR004090">
    <property type="entry name" value="Chemotax_Me-accpt_rcpt"/>
</dbReference>
<organism evidence="11 12">
    <name type="scientific">Candidatus Methylospira mobilis</name>
    <dbReference type="NCBI Taxonomy" id="1808979"/>
    <lineage>
        <taxon>Bacteria</taxon>
        <taxon>Pseudomonadati</taxon>
        <taxon>Pseudomonadota</taxon>
        <taxon>Gammaproteobacteria</taxon>
        <taxon>Methylococcales</taxon>
        <taxon>Methylococcaceae</taxon>
        <taxon>Candidatus Methylospira</taxon>
    </lineage>
</organism>
<evidence type="ECO:0000313" key="12">
    <source>
        <dbReference type="Proteomes" id="UP000325755"/>
    </source>
</evidence>
<evidence type="ECO:0000259" key="10">
    <source>
        <dbReference type="PROSITE" id="PS50885"/>
    </source>
</evidence>
<evidence type="ECO:0000256" key="7">
    <source>
        <dbReference type="SAM" id="MobiDB-lite"/>
    </source>
</evidence>
<dbReference type="SUPFAM" id="SSF158472">
    <property type="entry name" value="HAMP domain-like"/>
    <property type="match status" value="1"/>
</dbReference>
<dbReference type="SMART" id="SM00304">
    <property type="entry name" value="HAMP"/>
    <property type="match status" value="3"/>
</dbReference>
<evidence type="ECO:0000256" key="5">
    <source>
        <dbReference type="PROSITE-ProRule" id="PRU00284"/>
    </source>
</evidence>
<name>A0A5Q0BLF0_9GAMM</name>
<dbReference type="RefSeq" id="WP_153250395.1">
    <property type="nucleotide sequence ID" value="NZ_CP044205.1"/>
</dbReference>
<evidence type="ECO:0000256" key="1">
    <source>
        <dbReference type="ARBA" id="ARBA00004370"/>
    </source>
</evidence>
<dbReference type="GO" id="GO:0007165">
    <property type="term" value="P:signal transduction"/>
    <property type="evidence" value="ECO:0007669"/>
    <property type="project" value="UniProtKB-KW"/>
</dbReference>
<feature type="transmembrane region" description="Helical" evidence="8">
    <location>
        <begin position="12"/>
        <end position="30"/>
    </location>
</feature>
<dbReference type="InterPro" id="IPR003660">
    <property type="entry name" value="HAMP_dom"/>
</dbReference>
<dbReference type="CDD" id="cd11386">
    <property type="entry name" value="MCP_signal"/>
    <property type="match status" value="1"/>
</dbReference>
<feature type="domain" description="Methyl-accepting transducer" evidence="9">
    <location>
        <begin position="449"/>
        <end position="664"/>
    </location>
</feature>
<feature type="region of interest" description="Disordered" evidence="7">
    <location>
        <begin position="687"/>
        <end position="729"/>
    </location>
</feature>
<dbReference type="PROSITE" id="PS50111">
    <property type="entry name" value="CHEMOTAXIS_TRANSDUC_2"/>
    <property type="match status" value="1"/>
</dbReference>
<comment type="subcellular location">
    <subcellularLocation>
        <location evidence="1">Membrane</location>
    </subcellularLocation>
</comment>
<dbReference type="SUPFAM" id="SSF58104">
    <property type="entry name" value="Methyl-accepting chemotaxis protein (MCP) signaling domain"/>
    <property type="match status" value="2"/>
</dbReference>
<dbReference type="InterPro" id="IPR024478">
    <property type="entry name" value="HlyB_4HB_MCP"/>
</dbReference>
<dbReference type="Pfam" id="PF18947">
    <property type="entry name" value="HAMP_2"/>
    <property type="match status" value="2"/>
</dbReference>
<dbReference type="FunFam" id="1.10.287.950:FF:000001">
    <property type="entry name" value="Methyl-accepting chemotaxis sensory transducer"/>
    <property type="match status" value="1"/>
</dbReference>
<proteinExistence type="inferred from homology"/>
<evidence type="ECO:0000256" key="3">
    <source>
        <dbReference type="ARBA" id="ARBA00023224"/>
    </source>
</evidence>
<dbReference type="InterPro" id="IPR051310">
    <property type="entry name" value="MCP_chemotaxis"/>
</dbReference>
<evidence type="ECO:0000256" key="8">
    <source>
        <dbReference type="SAM" id="Phobius"/>
    </source>
</evidence>
<dbReference type="Pfam" id="PF00015">
    <property type="entry name" value="MCPsignal"/>
    <property type="match status" value="1"/>
</dbReference>
<dbReference type="InParanoid" id="A0A5Q0BLF0"/>
<comment type="similarity">
    <text evidence="4">Belongs to the methyl-accepting chemotaxis (MCP) protein family.</text>
</comment>
<evidence type="ECO:0000313" key="11">
    <source>
        <dbReference type="EMBL" id="QFY44429.1"/>
    </source>
</evidence>
<dbReference type="PROSITE" id="PS50885">
    <property type="entry name" value="HAMP"/>
    <property type="match status" value="2"/>
</dbReference>
<dbReference type="KEGG" id="mmob:F6R98_18795"/>
<dbReference type="GO" id="GO:0006935">
    <property type="term" value="P:chemotaxis"/>
    <property type="evidence" value="ECO:0007669"/>
    <property type="project" value="UniProtKB-KW"/>
</dbReference>
<keyword evidence="8" id="KW-0472">Membrane</keyword>
<sequence>MFKNMSVAMKLGLGFGFVCLLLAGIIVLGIDKMAAMNEMTRLIVQDRYVKVSLANKVAQGTLNNGRLLRNMVMVDDPAEIEKNREMIQKQRAENGETLDKLDRIIVLPKGRELFSAIKQARETLNGKYGSFFNLVKGDRKQAVDFLLKELVPANSAYLKTINDLVDFQADLMETNAKESENNYFSTRALMLAFGAAALLASIFIAFWITRCITGPLAESMAAANAIAAGDLTANIEVDSNDETGRLKAAMQRMAASLRSVLADTDVMIQAAAEGRLDIRADVSKHQGEYKKLVQGVNDTVNNIAEPLKIASGYIDQIAKGVIPPAITADSKGEYLVIRDNLNVLVRTVSGLLGQTGMLIQGAANGELDKRADAELFHGDWRQLIKGVNQILDGILLPVNEAIAVLADLEKGDLTQSVKGDYKGRLKEFKDIVNNTIEKLAQTISQVMTATDALTEASGEVSATAQSMSQGSSEQAASVEQTSSAVEQMSASVVQNAENAKVTDGMAAKAAKEAEEGGAAVTLTVAAMKSIANKIGIIDDIAYQTNLLALNAAIEAARAGEHGKGFAVVAAEVRKLAERSQIAAQEIGELAGSSVDMAEKAGTLLSEIVPSIAKTSDLVQEIASASEEQTSGVNQINNAMTQLNQITQQNASASEELAATAEEMSGQAEQLQDLMSFFKVNMASIAPAGHGNRTRAPAQSNNNGKPPKQHGSVTSAPNAQPLDESEFVRF</sequence>
<dbReference type="Proteomes" id="UP000325755">
    <property type="component" value="Chromosome"/>
</dbReference>
<dbReference type="InterPro" id="IPR004089">
    <property type="entry name" value="MCPsignal_dom"/>
</dbReference>
<dbReference type="PRINTS" id="PR00260">
    <property type="entry name" value="CHEMTRNSDUCR"/>
</dbReference>
<keyword evidence="8" id="KW-1133">Transmembrane helix</keyword>
<feature type="coiled-coil region" evidence="6">
    <location>
        <begin position="635"/>
        <end position="673"/>
    </location>
</feature>
<dbReference type="OrthoDB" id="9765776at2"/>
<feature type="domain" description="HAMP" evidence="10">
    <location>
        <begin position="212"/>
        <end position="262"/>
    </location>
</feature>
<evidence type="ECO:0000256" key="6">
    <source>
        <dbReference type="SAM" id="Coils"/>
    </source>
</evidence>
<gene>
    <name evidence="11" type="ORF">F6R98_18795</name>
</gene>
<evidence type="ECO:0000256" key="4">
    <source>
        <dbReference type="ARBA" id="ARBA00029447"/>
    </source>
</evidence>
<dbReference type="Pfam" id="PF12729">
    <property type="entry name" value="4HB_MCP_1"/>
    <property type="match status" value="1"/>
</dbReference>
<dbReference type="CDD" id="cd19411">
    <property type="entry name" value="MCP2201-like_sensor"/>
    <property type="match status" value="1"/>
</dbReference>
<dbReference type="Gene3D" id="1.10.287.950">
    <property type="entry name" value="Methyl-accepting chemotaxis protein"/>
    <property type="match status" value="1"/>
</dbReference>
<feature type="transmembrane region" description="Helical" evidence="8">
    <location>
        <begin position="188"/>
        <end position="208"/>
    </location>
</feature>
<keyword evidence="6" id="KW-0175">Coiled coil</keyword>
<dbReference type="Pfam" id="PF00672">
    <property type="entry name" value="HAMP"/>
    <property type="match status" value="1"/>
</dbReference>
<feature type="domain" description="HAMP" evidence="10">
    <location>
        <begin position="392"/>
        <end position="444"/>
    </location>
</feature>
<dbReference type="EMBL" id="CP044205">
    <property type="protein sequence ID" value="QFY44429.1"/>
    <property type="molecule type" value="Genomic_DNA"/>
</dbReference>
<accession>A0A5Q0BLF0</accession>
<dbReference type="AlphaFoldDB" id="A0A5Q0BLF0"/>
<dbReference type="PANTHER" id="PTHR43531">
    <property type="entry name" value="PROTEIN ICFG"/>
    <property type="match status" value="1"/>
</dbReference>
<dbReference type="GO" id="GO:0004888">
    <property type="term" value="F:transmembrane signaling receptor activity"/>
    <property type="evidence" value="ECO:0007669"/>
    <property type="project" value="InterPro"/>
</dbReference>
<dbReference type="PANTHER" id="PTHR43531:SF11">
    <property type="entry name" value="METHYL-ACCEPTING CHEMOTAXIS PROTEIN 3"/>
    <property type="match status" value="1"/>
</dbReference>
<keyword evidence="2" id="KW-0145">Chemotaxis</keyword>
<keyword evidence="8" id="KW-0812">Transmembrane</keyword>
<dbReference type="GO" id="GO:0005886">
    <property type="term" value="C:plasma membrane"/>
    <property type="evidence" value="ECO:0007669"/>
    <property type="project" value="TreeGrafter"/>
</dbReference>
<feature type="region of interest" description="Disordered" evidence="7">
    <location>
        <begin position="460"/>
        <end position="481"/>
    </location>
</feature>
<evidence type="ECO:0000256" key="2">
    <source>
        <dbReference type="ARBA" id="ARBA00022500"/>
    </source>
</evidence>
<protein>
    <submittedName>
        <fullName evidence="11">Methyl-accepting chemotaxis protein</fullName>
    </submittedName>
</protein>
<dbReference type="SMART" id="SM00283">
    <property type="entry name" value="MA"/>
    <property type="match status" value="1"/>
</dbReference>
<dbReference type="InterPro" id="IPR047347">
    <property type="entry name" value="YvaQ-like_sensor"/>
</dbReference>
<reference evidence="11 12" key="1">
    <citation type="submission" date="2019-09" db="EMBL/GenBank/DDBJ databases">
        <title>Ecophysiology of the spiral-shaped methanotroph Methylospira mobilis as revealed by the complete genome sequence.</title>
        <authorList>
            <person name="Oshkin I.Y."/>
            <person name="Dedysh S.N."/>
            <person name="Miroshnikov K."/>
            <person name="Danilova O.V."/>
            <person name="Hakobyan A."/>
            <person name="Liesack W."/>
        </authorList>
    </citation>
    <scope>NUCLEOTIDE SEQUENCE [LARGE SCALE GENOMIC DNA]</scope>
    <source>
        <strain evidence="11 12">Shm1</strain>
    </source>
</reference>
<keyword evidence="12" id="KW-1185">Reference proteome</keyword>
<evidence type="ECO:0000259" key="9">
    <source>
        <dbReference type="PROSITE" id="PS50111"/>
    </source>
</evidence>
<dbReference type="CDD" id="cd06225">
    <property type="entry name" value="HAMP"/>
    <property type="match status" value="1"/>
</dbReference>
<dbReference type="Gene3D" id="1.20.120.1530">
    <property type="match status" value="1"/>
</dbReference>